<reference evidence="9" key="3">
    <citation type="submission" date="2021-02" db="UniProtKB">
        <authorList>
            <consortium name="EnsemblMetazoa"/>
        </authorList>
    </citation>
    <scope>IDENTIFICATION</scope>
    <source>
        <strain evidence="9">USDA</strain>
    </source>
</reference>
<evidence type="ECO:0000256" key="1">
    <source>
        <dbReference type="ARBA" id="ARBA00004613"/>
    </source>
</evidence>
<reference evidence="8" key="2">
    <citation type="submission" date="2007-04" db="EMBL/GenBank/DDBJ databases">
        <title>The genome of the human body louse.</title>
        <authorList>
            <consortium name="The Human Body Louse Genome Consortium"/>
            <person name="Kirkness E."/>
            <person name="Walenz B."/>
            <person name="Hass B."/>
            <person name="Bruggner R."/>
            <person name="Strausberg R."/>
        </authorList>
    </citation>
    <scope>NUCLEOTIDE SEQUENCE</scope>
    <source>
        <strain evidence="8">USDA</strain>
    </source>
</reference>
<dbReference type="OMA" id="RWLCANN"/>
<comment type="subcellular location">
    <subcellularLocation>
        <location evidence="1">Secreted</location>
    </subcellularLocation>
</comment>
<keyword evidence="6" id="KW-0732">Signal</keyword>
<dbReference type="InterPro" id="IPR001254">
    <property type="entry name" value="Trypsin_dom"/>
</dbReference>
<dbReference type="FunFam" id="2.40.10.10:FF:000038">
    <property type="entry name" value="Serine protease"/>
    <property type="match status" value="1"/>
</dbReference>
<dbReference type="Gene3D" id="2.40.10.10">
    <property type="entry name" value="Trypsin-like serine proteases"/>
    <property type="match status" value="2"/>
</dbReference>
<dbReference type="EMBL" id="AAZO01002668">
    <property type="status" value="NOT_ANNOTATED_CDS"/>
    <property type="molecule type" value="Genomic_DNA"/>
</dbReference>
<evidence type="ECO:0000256" key="6">
    <source>
        <dbReference type="SAM" id="SignalP"/>
    </source>
</evidence>
<feature type="domain" description="Peptidase S1" evidence="7">
    <location>
        <begin position="118"/>
        <end position="369"/>
    </location>
</feature>
<dbReference type="InterPro" id="IPR043504">
    <property type="entry name" value="Peptidase_S1_PA_chymotrypsin"/>
</dbReference>
<dbReference type="InterPro" id="IPR009003">
    <property type="entry name" value="Peptidase_S1_PA"/>
</dbReference>
<dbReference type="Proteomes" id="UP000009046">
    <property type="component" value="Unassembled WGS sequence"/>
</dbReference>
<dbReference type="eggNOG" id="KOG3627">
    <property type="taxonomic scope" value="Eukaryota"/>
</dbReference>
<organism>
    <name type="scientific">Pediculus humanus subsp. corporis</name>
    <name type="common">Body louse</name>
    <dbReference type="NCBI Taxonomy" id="121224"/>
    <lineage>
        <taxon>Eukaryota</taxon>
        <taxon>Metazoa</taxon>
        <taxon>Ecdysozoa</taxon>
        <taxon>Arthropoda</taxon>
        <taxon>Hexapoda</taxon>
        <taxon>Insecta</taxon>
        <taxon>Pterygota</taxon>
        <taxon>Neoptera</taxon>
        <taxon>Paraneoptera</taxon>
        <taxon>Psocodea</taxon>
        <taxon>Troctomorpha</taxon>
        <taxon>Phthiraptera</taxon>
        <taxon>Anoplura</taxon>
        <taxon>Pediculidae</taxon>
        <taxon>Pediculus</taxon>
    </lineage>
</organism>
<protein>
    <recommendedName>
        <fullName evidence="4">Phenoloxidase-activating factor 2</fullName>
    </recommendedName>
    <alternativeName>
        <fullName evidence="5">Prophenoloxidase-activating factor II</fullName>
    </alternativeName>
</protein>
<dbReference type="MEROPS" id="S01.960"/>
<evidence type="ECO:0000259" key="7">
    <source>
        <dbReference type="PROSITE" id="PS50240"/>
    </source>
</evidence>
<feature type="chain" id="PRO_5011412465" description="Phenoloxidase-activating factor 2" evidence="6">
    <location>
        <begin position="19"/>
        <end position="371"/>
    </location>
</feature>
<dbReference type="HOGENOM" id="CLU_006842_0_3_1"/>
<gene>
    <name evidence="9" type="primary">8229883</name>
    <name evidence="8" type="ORF">Phum_PHUM229470</name>
</gene>
<keyword evidence="3" id="KW-1015">Disulfide bond</keyword>
<evidence type="ECO:0000256" key="2">
    <source>
        <dbReference type="ARBA" id="ARBA00022525"/>
    </source>
</evidence>
<dbReference type="GO" id="GO:0006508">
    <property type="term" value="P:proteolysis"/>
    <property type="evidence" value="ECO:0007669"/>
    <property type="project" value="UniProtKB-KW"/>
</dbReference>
<dbReference type="VEuPathDB" id="VectorBase:PHUM229470"/>
<keyword evidence="10" id="KW-1185">Reference proteome</keyword>
<name>E0VIM5_PEDHC</name>
<accession>E0VIM5</accession>
<dbReference type="CDD" id="cd00190">
    <property type="entry name" value="Tryp_SPc"/>
    <property type="match status" value="1"/>
</dbReference>
<evidence type="ECO:0000313" key="8">
    <source>
        <dbReference type="EMBL" id="EEB13231.1"/>
    </source>
</evidence>
<evidence type="ECO:0000256" key="3">
    <source>
        <dbReference type="ARBA" id="ARBA00023157"/>
    </source>
</evidence>
<reference evidence="8" key="1">
    <citation type="submission" date="2007-04" db="EMBL/GenBank/DDBJ databases">
        <title>Annotation of Pediculus humanus corporis strain USDA.</title>
        <authorList>
            <person name="Kirkness E."/>
            <person name="Hannick L."/>
            <person name="Hass B."/>
            <person name="Bruggner R."/>
            <person name="Lawson D."/>
            <person name="Bidwell S."/>
            <person name="Joardar V."/>
            <person name="Caler E."/>
            <person name="Walenz B."/>
            <person name="Inman J."/>
            <person name="Schobel S."/>
            <person name="Galinsky K."/>
            <person name="Amedeo P."/>
            <person name="Strausberg R."/>
        </authorList>
    </citation>
    <scope>NUCLEOTIDE SEQUENCE</scope>
    <source>
        <strain evidence="8">USDA</strain>
    </source>
</reference>
<dbReference type="PANTHER" id="PTHR24258">
    <property type="entry name" value="SERINE PROTEASE-RELATED"/>
    <property type="match status" value="1"/>
</dbReference>
<dbReference type="EMBL" id="DS235201">
    <property type="protein sequence ID" value="EEB13231.1"/>
    <property type="molecule type" value="Genomic_DNA"/>
</dbReference>
<dbReference type="PROSITE" id="PS50240">
    <property type="entry name" value="TRYPSIN_DOM"/>
    <property type="match status" value="1"/>
</dbReference>
<keyword evidence="2" id="KW-0964">Secreted</keyword>
<dbReference type="InParanoid" id="E0VIM5"/>
<dbReference type="PANTHER" id="PTHR24258:SF129">
    <property type="entry name" value="LP15124P-RELATED"/>
    <property type="match status" value="1"/>
</dbReference>
<dbReference type="InterPro" id="IPR018114">
    <property type="entry name" value="TRYPSIN_HIS"/>
</dbReference>
<dbReference type="InterPro" id="IPR001314">
    <property type="entry name" value="Peptidase_S1A"/>
</dbReference>
<dbReference type="InterPro" id="IPR041515">
    <property type="entry name" value="PPAF-2-like_Clip"/>
</dbReference>
<keyword evidence="8" id="KW-0378">Hydrolase</keyword>
<dbReference type="AlphaFoldDB" id="E0VIM5"/>
<dbReference type="GO" id="GO:0005576">
    <property type="term" value="C:extracellular region"/>
    <property type="evidence" value="ECO:0007669"/>
    <property type="project" value="UniProtKB-SubCell"/>
</dbReference>
<dbReference type="STRING" id="121224.E0VIM5"/>
<dbReference type="CTD" id="8229883"/>
<evidence type="ECO:0000256" key="4">
    <source>
        <dbReference type="ARBA" id="ARBA00068096"/>
    </source>
</evidence>
<dbReference type="GeneID" id="8229883"/>
<dbReference type="SMART" id="SM00020">
    <property type="entry name" value="Tryp_SPc"/>
    <property type="match status" value="1"/>
</dbReference>
<dbReference type="SUPFAM" id="SSF50494">
    <property type="entry name" value="Trypsin-like serine proteases"/>
    <property type="match status" value="1"/>
</dbReference>
<feature type="signal peptide" evidence="6">
    <location>
        <begin position="1"/>
        <end position="18"/>
    </location>
</feature>
<proteinExistence type="predicted"/>
<evidence type="ECO:0000313" key="9">
    <source>
        <dbReference type="EnsemblMetazoa" id="PHUM229470-PA"/>
    </source>
</evidence>
<dbReference type="GO" id="GO:0004252">
    <property type="term" value="F:serine-type endopeptidase activity"/>
    <property type="evidence" value="ECO:0007669"/>
    <property type="project" value="InterPro"/>
</dbReference>
<keyword evidence="8" id="KW-0645">Protease</keyword>
<evidence type="ECO:0000313" key="10">
    <source>
        <dbReference type="Proteomes" id="UP000009046"/>
    </source>
</evidence>
<dbReference type="EnsemblMetazoa" id="PHUM229470-RA">
    <property type="protein sequence ID" value="PHUM229470-PA"/>
    <property type="gene ID" value="PHUM229470"/>
</dbReference>
<dbReference type="FunCoup" id="E0VIM5">
    <property type="interactions" value="32"/>
</dbReference>
<dbReference type="PRINTS" id="PR00722">
    <property type="entry name" value="CHYMOTRYPSIN"/>
</dbReference>
<dbReference type="PROSITE" id="PS00134">
    <property type="entry name" value="TRYPSIN_HIS"/>
    <property type="match status" value="1"/>
</dbReference>
<dbReference type="Pfam" id="PF00089">
    <property type="entry name" value="Trypsin"/>
    <property type="match status" value="1"/>
</dbReference>
<evidence type="ECO:0000256" key="5">
    <source>
        <dbReference type="ARBA" id="ARBA00076468"/>
    </source>
</evidence>
<dbReference type="OrthoDB" id="6261922at2759"/>
<dbReference type="Pfam" id="PF18322">
    <property type="entry name" value="CLIP_1"/>
    <property type="match status" value="1"/>
</dbReference>
<sequence>MRYVLLASFLLLNCLVNCGDDLSSLIDEVFQPGKANENVNNHGNSECTCVPYYLCQNNTVITNGVGLIDIRVKDGPCENYLDVCCEKPLSDVDRITPTPTPAREGCGRHNPEGVGFRITGNEQGEAQFGEFPWMVALLKEEQADGQKLNVYQCGGALIHPEVVLTAAHCVNGGHAKYKIRAGEWDTQTSNELFPHQDAMVRKVVIHPDYYAGALYNDVALLFLDSAITLADNIDVICLPPQGANFDRSRCFASGWGKDVFGKEGKYQVILKKVDLPIVPNHECQESLRQTRLGPYFNLHSSFVCAGGEPNKDTCKGDGGSPLVCPIQGTLNKYAQVGIVAWGIGCGEHNTPGVYANVAGFRHWIDEQLTVQ</sequence>
<dbReference type="KEGG" id="phu:Phum_PHUM229470"/>
<dbReference type="RefSeq" id="XP_002425969.1">
    <property type="nucleotide sequence ID" value="XM_002425924.1"/>
</dbReference>